<dbReference type="Pfam" id="PF01936">
    <property type="entry name" value="NYN"/>
    <property type="match status" value="1"/>
</dbReference>
<dbReference type="GO" id="GO:0004540">
    <property type="term" value="F:RNA nuclease activity"/>
    <property type="evidence" value="ECO:0007669"/>
    <property type="project" value="InterPro"/>
</dbReference>
<dbReference type="PANTHER" id="PTHR35811">
    <property type="entry name" value="SLR1870 PROTEIN"/>
    <property type="match status" value="1"/>
</dbReference>
<evidence type="ECO:0000259" key="1">
    <source>
        <dbReference type="Pfam" id="PF01936"/>
    </source>
</evidence>
<dbReference type="AlphaFoldDB" id="A0A246JYV5"/>
<accession>A0A246JYV5</accession>
<dbReference type="PANTHER" id="PTHR35811:SF1">
    <property type="entry name" value="HTH OST-TYPE DOMAIN-CONTAINING PROTEIN"/>
    <property type="match status" value="1"/>
</dbReference>
<gene>
    <name evidence="2" type="ORF">CDQ91_07815</name>
</gene>
<dbReference type="Gene3D" id="3.40.50.1010">
    <property type="entry name" value="5'-nuclease"/>
    <property type="match status" value="1"/>
</dbReference>
<sequence length="449" mass="49823">MSQCSTISHGYLSGRNLASRQLSPSNRSISLPTKTALLIDFDNVFISLWDLDRDAALRFASDPSDWLQVLANTHLNGEPRRWLVARCYLNPAGFVYAAADRKERVYFSRFRPGLVRAGFEVIDCPAVTRQGKNAADIRIVLDVLDLLAHHTRFDEFVIASGDADFTPLLQRIRAEDRRIAIMSPSYLASAYTALADRIVDFDALVSILNGEAEETTPDAFDSGSKQIAPVGQEQDEETRFADFIRRRYDEASGPLSLAALAVEAARICPSAKRSNWFGRKTFSAAVVGLKLQHLRTSNHHLWDDERHQPPVAASDVQVANVPETVALFMRALDFPRIEQKDWPILFRSLSSYATDNTFNFTEATRWTRDEMAERHGAKVARGSVAYVVRGCQFGGARLDAEIAPSADQIGNAFYNALLDRAASLGIQVSPESEVSIADWLGLEPLNEGS</sequence>
<keyword evidence="3" id="KW-1185">Reference proteome</keyword>
<feature type="domain" description="NYN" evidence="1">
    <location>
        <begin position="34"/>
        <end position="200"/>
    </location>
</feature>
<dbReference type="EMBL" id="NISJ01000003">
    <property type="protein sequence ID" value="OWQ98385.1"/>
    <property type="molecule type" value="Genomic_DNA"/>
</dbReference>
<reference evidence="2 3" key="1">
    <citation type="journal article" date="2002" name="Int. J. Syst. Evol. Microbiol.">
        <title>Sphingopyxis witflariensis sp. nov., isolated from activated sludge.</title>
        <authorList>
            <person name="Kampfer P."/>
            <person name="Witzenberger R."/>
            <person name="Denner E.B."/>
            <person name="Busse H.J."/>
            <person name="Neef A."/>
        </authorList>
    </citation>
    <scope>NUCLEOTIDE SEQUENCE [LARGE SCALE GENOMIC DNA]</scope>
    <source>
        <strain evidence="2 3">DSM 14551</strain>
    </source>
</reference>
<proteinExistence type="predicted"/>
<organism evidence="2 3">
    <name type="scientific">Sphingopyxis witflariensis</name>
    <dbReference type="NCBI Taxonomy" id="173675"/>
    <lineage>
        <taxon>Bacteria</taxon>
        <taxon>Pseudomonadati</taxon>
        <taxon>Pseudomonadota</taxon>
        <taxon>Alphaproteobacteria</taxon>
        <taxon>Sphingomonadales</taxon>
        <taxon>Sphingomonadaceae</taxon>
        <taxon>Sphingopyxis</taxon>
    </lineage>
</organism>
<dbReference type="Proteomes" id="UP000197097">
    <property type="component" value="Unassembled WGS sequence"/>
</dbReference>
<evidence type="ECO:0000313" key="2">
    <source>
        <dbReference type="EMBL" id="OWQ98385.1"/>
    </source>
</evidence>
<evidence type="ECO:0000313" key="3">
    <source>
        <dbReference type="Proteomes" id="UP000197097"/>
    </source>
</evidence>
<comment type="caution">
    <text evidence="2">The sequence shown here is derived from an EMBL/GenBank/DDBJ whole genome shotgun (WGS) entry which is preliminary data.</text>
</comment>
<protein>
    <submittedName>
        <fullName evidence="2">NYN domain-containing protein</fullName>
    </submittedName>
</protein>
<name>A0A246JYV5_9SPHN</name>
<dbReference type="InterPro" id="IPR021139">
    <property type="entry name" value="NYN"/>
</dbReference>